<organism evidence="10 11">
    <name type="scientific">Sphingopyxis macrogoltabida</name>
    <name type="common">Sphingomonas macrogoltabidus</name>
    <dbReference type="NCBI Taxonomy" id="33050"/>
    <lineage>
        <taxon>Bacteria</taxon>
        <taxon>Pseudomonadati</taxon>
        <taxon>Pseudomonadota</taxon>
        <taxon>Alphaproteobacteria</taxon>
        <taxon>Sphingomonadales</taxon>
        <taxon>Sphingomonadaceae</taxon>
        <taxon>Sphingopyxis</taxon>
    </lineage>
</organism>
<evidence type="ECO:0000256" key="1">
    <source>
        <dbReference type="ARBA" id="ARBA00004418"/>
    </source>
</evidence>
<name>A0A0N9UJL1_SPHMC</name>
<feature type="disulfide bond" evidence="8">
    <location>
        <begin position="186"/>
        <end position="201"/>
    </location>
</feature>
<evidence type="ECO:0000256" key="2">
    <source>
        <dbReference type="ARBA" id="ARBA00010548"/>
    </source>
</evidence>
<keyword evidence="7" id="KW-0560">Oxidoreductase</keyword>
<gene>
    <name evidence="10" type="ORF">AN936_02865</name>
</gene>
<evidence type="ECO:0000256" key="6">
    <source>
        <dbReference type="ARBA" id="ARBA00022982"/>
    </source>
</evidence>
<dbReference type="Pfam" id="PF06433">
    <property type="entry name" value="Me-amine-dh_H"/>
    <property type="match status" value="1"/>
</dbReference>
<dbReference type="InterPro" id="IPR011044">
    <property type="entry name" value="Quino_amine_DH_bsu"/>
</dbReference>
<evidence type="ECO:0000256" key="8">
    <source>
        <dbReference type="PIRSR" id="PIRSR609451-50"/>
    </source>
</evidence>
<evidence type="ECO:0000256" key="5">
    <source>
        <dbReference type="ARBA" id="ARBA00022764"/>
    </source>
</evidence>
<evidence type="ECO:0000313" key="10">
    <source>
        <dbReference type="EMBL" id="ALH79344.1"/>
    </source>
</evidence>
<comment type="similarity">
    <text evidence="2">Belongs to the aromatic amine dehydrogenase heavy chain family.</text>
</comment>
<dbReference type="SUPFAM" id="SSF50969">
    <property type="entry name" value="YVTN repeat-like/Quinoprotein amine dehydrogenase"/>
    <property type="match status" value="1"/>
</dbReference>
<keyword evidence="3" id="KW-0813">Transport</keyword>
<sequence>MARVDRMAAFAMLLMSASAAGAQNFPQPLPEEPVPTVSELPERYPDSWVFVHDLHFNSLPDGRAAIVDVAAANHNLRGQIPVAQFGNILPSTTRAEIYVSETFYSRLTRGDRTDVITIWDTKTLAPKDEIVLPGGKRGLFVTLRNSLQLTNDEKWALVFNFTPGSSVTVVDLDGRKILSDIDLPGCSLVYPTGPRGFTSLCADGTMTSIALDAAGKAGPAVTSEAFNDIDDDPLFMTPAMVGRTGWFVSFKGNLRAIDFAGAAAKDLGSFAIPPQAGGEPEWRPAGWQVISADRAGLLYVLMNPKGVEGSHKDGGTEAWVIDPKAKTLVRRIALKNHSLSIEATQQQKPLLVASRTDGSLDVYDAASGAFVRTVASVVHDPMTMTAAR</sequence>
<dbReference type="AlphaFoldDB" id="A0A0N9UJL1"/>
<protein>
    <submittedName>
        <fullName evidence="10">Amine dehydrogenase</fullName>
    </submittedName>
</protein>
<feature type="signal peptide" evidence="9">
    <location>
        <begin position="1"/>
        <end position="22"/>
    </location>
</feature>
<keyword evidence="6" id="KW-0249">Electron transport</keyword>
<dbReference type="RefSeq" id="WP_234715724.1">
    <property type="nucleotide sequence ID" value="NZ_CP012700.1"/>
</dbReference>
<comment type="subcellular location">
    <subcellularLocation>
        <location evidence="1">Periplasm</location>
    </subcellularLocation>
</comment>
<reference evidence="10 11" key="1">
    <citation type="journal article" date="2015" name="Genome Announc.">
        <title>Complete Genome Sequence of Polypropylene Glycol- and Polyethylene Glycol-Degrading Sphingopyxis macrogoltabida Strain EY-1.</title>
        <authorList>
            <person name="Ohtsubo Y."/>
            <person name="Nagata Y."/>
            <person name="Numata M."/>
            <person name="Tsuchikane K."/>
            <person name="Hosoyama A."/>
            <person name="Yamazoe A."/>
            <person name="Tsuda M."/>
            <person name="Fujita N."/>
            <person name="Kawai F."/>
        </authorList>
    </citation>
    <scope>NUCLEOTIDE SEQUENCE [LARGE SCALE GENOMIC DNA]</scope>
    <source>
        <strain evidence="10 11">EY-1</strain>
    </source>
</reference>
<dbReference type="Proteomes" id="UP000058074">
    <property type="component" value="Chromosome"/>
</dbReference>
<dbReference type="GO" id="GO:0030058">
    <property type="term" value="F:aliphatic amine dehydrogenase activity"/>
    <property type="evidence" value="ECO:0007669"/>
    <property type="project" value="InterPro"/>
</dbReference>
<dbReference type="Gene3D" id="2.130.10.10">
    <property type="entry name" value="YVTN repeat-like/Quinoprotein amine dehydrogenase"/>
    <property type="match status" value="1"/>
</dbReference>
<dbReference type="GO" id="GO:0042597">
    <property type="term" value="C:periplasmic space"/>
    <property type="evidence" value="ECO:0007669"/>
    <property type="project" value="UniProtKB-SubCell"/>
</dbReference>
<evidence type="ECO:0000256" key="3">
    <source>
        <dbReference type="ARBA" id="ARBA00022448"/>
    </source>
</evidence>
<dbReference type="InterPro" id="IPR009451">
    <property type="entry name" value="Metamine_DH_Hvc"/>
</dbReference>
<feature type="chain" id="PRO_5006038956" evidence="9">
    <location>
        <begin position="23"/>
        <end position="388"/>
    </location>
</feature>
<evidence type="ECO:0000256" key="4">
    <source>
        <dbReference type="ARBA" id="ARBA00022729"/>
    </source>
</evidence>
<keyword evidence="8" id="KW-1015">Disulfide bond</keyword>
<accession>A0A0N9UJL1</accession>
<dbReference type="PATRIC" id="fig|33050.5.peg.597"/>
<dbReference type="KEGG" id="smag:AN936_02865"/>
<keyword evidence="5" id="KW-0574">Periplasm</keyword>
<keyword evidence="4 9" id="KW-0732">Signal</keyword>
<proteinExistence type="inferred from homology"/>
<dbReference type="InterPro" id="IPR015943">
    <property type="entry name" value="WD40/YVTN_repeat-like_dom_sf"/>
</dbReference>
<evidence type="ECO:0000256" key="9">
    <source>
        <dbReference type="SAM" id="SignalP"/>
    </source>
</evidence>
<evidence type="ECO:0000313" key="11">
    <source>
        <dbReference type="Proteomes" id="UP000058074"/>
    </source>
</evidence>
<evidence type="ECO:0000256" key="7">
    <source>
        <dbReference type="ARBA" id="ARBA00023002"/>
    </source>
</evidence>
<dbReference type="EMBL" id="CP012700">
    <property type="protein sequence ID" value="ALH79344.1"/>
    <property type="molecule type" value="Genomic_DNA"/>
</dbReference>